<sequence length="345" mass="38246">MEIIFMNKAFKATKLIAIKFFICLIILGSGSFMFCQISPWPEAMLIRLAFNKNGKKTAKALQSFVPAGIATINNLQYQKDDKDAYLDVYYPQSLIRIRKVLPTIMWIHGGGWVSGSKENVSNYCKILAAKGFTVVAINYSIAPEHTYPTPVIQANQALDYLINNNKNLHVDPDSIIIAGDSGGAHIAAQLANIISEPSYATEMKIFPSITRAQLSGVILFCGAYDLNQVDFEGKYKGFLKTILWAYTGTEDFMNDPKIAPASVYNYISPTFPPAFISVGNGDPLANQSHSLVRKLAQMNVKVDSLFYPKDYNPVLPHEYQFNLKTDAGKEALTKVSAFLSSRAKK</sequence>
<gene>
    <name evidence="1" type="ORF">J2795_004657</name>
</gene>
<name>A0ACC6J1Z8_9FLAO</name>
<protein>
    <submittedName>
        <fullName evidence="1">Acetyl esterase/lipase</fullName>
    </submittedName>
</protein>
<keyword evidence="2" id="KW-1185">Reference proteome</keyword>
<organism evidence="1 2">
    <name type="scientific">Chryseobacterium bernardetii</name>
    <dbReference type="NCBI Taxonomy" id="1241978"/>
    <lineage>
        <taxon>Bacteria</taxon>
        <taxon>Pseudomonadati</taxon>
        <taxon>Bacteroidota</taxon>
        <taxon>Flavobacteriia</taxon>
        <taxon>Flavobacteriales</taxon>
        <taxon>Weeksellaceae</taxon>
        <taxon>Chryseobacterium group</taxon>
        <taxon>Chryseobacterium</taxon>
    </lineage>
</organism>
<accession>A0ACC6J1Z8</accession>
<proteinExistence type="predicted"/>
<dbReference type="Proteomes" id="UP001184376">
    <property type="component" value="Unassembled WGS sequence"/>
</dbReference>
<comment type="caution">
    <text evidence="1">The sequence shown here is derived from an EMBL/GenBank/DDBJ whole genome shotgun (WGS) entry which is preliminary data.</text>
</comment>
<evidence type="ECO:0000313" key="1">
    <source>
        <dbReference type="EMBL" id="MDR6443904.1"/>
    </source>
</evidence>
<evidence type="ECO:0000313" key="2">
    <source>
        <dbReference type="Proteomes" id="UP001184376"/>
    </source>
</evidence>
<reference evidence="1" key="1">
    <citation type="submission" date="2023-07" db="EMBL/GenBank/DDBJ databases">
        <title>Sorghum-associated microbial communities from plants grown in Nebraska, USA.</title>
        <authorList>
            <person name="Schachtman D."/>
        </authorList>
    </citation>
    <scope>NUCLEOTIDE SEQUENCE</scope>
    <source>
        <strain evidence="1">DS1280</strain>
    </source>
</reference>
<dbReference type="EMBL" id="JAVDRG010000018">
    <property type="protein sequence ID" value="MDR6443904.1"/>
    <property type="molecule type" value="Genomic_DNA"/>
</dbReference>